<dbReference type="Proteomes" id="UP000241818">
    <property type="component" value="Unassembled WGS sequence"/>
</dbReference>
<dbReference type="InterPro" id="IPR013761">
    <property type="entry name" value="SAM/pointed_sf"/>
</dbReference>
<keyword evidence="3" id="KW-1185">Reference proteome</keyword>
<accession>A0A2T3AU37</accession>
<dbReference type="AlphaFoldDB" id="A0A2T3AU37"/>
<organism evidence="2 3">
    <name type="scientific">Amorphotheca resinae ATCC 22711</name>
    <dbReference type="NCBI Taxonomy" id="857342"/>
    <lineage>
        <taxon>Eukaryota</taxon>
        <taxon>Fungi</taxon>
        <taxon>Dikarya</taxon>
        <taxon>Ascomycota</taxon>
        <taxon>Pezizomycotina</taxon>
        <taxon>Leotiomycetes</taxon>
        <taxon>Helotiales</taxon>
        <taxon>Amorphothecaceae</taxon>
        <taxon>Amorphotheca</taxon>
    </lineage>
</organism>
<sequence>MSRSRGIRIPTIIIRGKESAQQEHNKFFSDRSSKMEGSRLGESEFGDDYIPFPEKWPDPSFTPPGLKHPMQLRPVGDLCNSLIPNPADVSAGPPDSQGVHGIGHLSSPLAVSIGSQRCSEPMDHAPVSYSTEQPGISGLDSQRKAKFQVPNPAKPRRLDAADLLKVDGLQRTGNLGPPNHLNLQSPIPSFLPDIPIPSWVRSLELEKYTENLKDLSYGEFLELDDRALKLRGVNPVELRGQMSLFDKEIEAEEGKGNYNSTGYPDEAITSNNGGYQSSKVIAPIPRSNNENIHNKPLYPPNEIVTFRTTTQSNIISHPGRFPTFWPQGAQNDGLYAPLGPATMHFNQHNEFTRQPATYNQDAQVLLAGTIYRAAPYLPFKLQHDLLTTVQTLLEEACFYFAQKWLPEVLKRRDWDTPEQGELTAWWNIFKDCCVPEYAVAFHGLGVAQIFRSCREIRNNAVHRNRVSIIGIKSMVGYALQLVLGLKDAPRSSKMRNLKDALDRRDLEELQKHIDAPLGSLNYLGWSNLAGMDNPSAGMLTNSRNLNGANQLPPGTENSSQFIRLGQPPGLRPIMGLQQAGKPWENNGNESLPPDGGLPKAALHMDHPEMVADRIAELQDKMQVDKVSEIIPGPPILPDAKNHGAVEDGRSKKGRIIIDLTEDKPIIDLTQDTDEDSMGNGSTDDIDGDSLKVASPIFFFGRNNSQPQSRKPARVMEPDQRRGRKEKFRKIRAEKRLLSKEPLGARR</sequence>
<dbReference type="RefSeq" id="XP_024718188.1">
    <property type="nucleotide sequence ID" value="XM_024864490.1"/>
</dbReference>
<dbReference type="EMBL" id="KZ679015">
    <property type="protein sequence ID" value="PSS12190.1"/>
    <property type="molecule type" value="Genomic_DNA"/>
</dbReference>
<feature type="compositionally biased region" description="Basic residues" evidence="1">
    <location>
        <begin position="721"/>
        <end position="732"/>
    </location>
</feature>
<gene>
    <name evidence="2" type="ORF">M430DRAFT_21297</name>
</gene>
<name>A0A2T3AU37_AMORE</name>
<dbReference type="Gene3D" id="1.10.150.50">
    <property type="entry name" value="Transcription Factor, Ets-1"/>
    <property type="match status" value="1"/>
</dbReference>
<protein>
    <recommendedName>
        <fullName evidence="4">SAM domain-containing protein</fullName>
    </recommendedName>
</protein>
<dbReference type="STRING" id="857342.A0A2T3AU37"/>
<dbReference type="InParanoid" id="A0A2T3AU37"/>
<evidence type="ECO:0000313" key="3">
    <source>
        <dbReference type="Proteomes" id="UP000241818"/>
    </source>
</evidence>
<feature type="region of interest" description="Disordered" evidence="1">
    <location>
        <begin position="20"/>
        <end position="40"/>
    </location>
</feature>
<dbReference type="GeneID" id="36572571"/>
<evidence type="ECO:0000256" key="1">
    <source>
        <dbReference type="SAM" id="MobiDB-lite"/>
    </source>
</evidence>
<dbReference type="OrthoDB" id="5324651at2759"/>
<reference evidence="2 3" key="1">
    <citation type="journal article" date="2018" name="New Phytol.">
        <title>Comparative genomics and transcriptomics depict ericoid mycorrhizal fungi as versatile saprotrophs and plant mutualists.</title>
        <authorList>
            <person name="Martino E."/>
            <person name="Morin E."/>
            <person name="Grelet G.A."/>
            <person name="Kuo A."/>
            <person name="Kohler A."/>
            <person name="Daghino S."/>
            <person name="Barry K.W."/>
            <person name="Cichocki N."/>
            <person name="Clum A."/>
            <person name="Dockter R.B."/>
            <person name="Hainaut M."/>
            <person name="Kuo R.C."/>
            <person name="LaButti K."/>
            <person name="Lindahl B.D."/>
            <person name="Lindquist E.A."/>
            <person name="Lipzen A."/>
            <person name="Khouja H.R."/>
            <person name="Magnuson J."/>
            <person name="Murat C."/>
            <person name="Ohm R.A."/>
            <person name="Singer S.W."/>
            <person name="Spatafora J.W."/>
            <person name="Wang M."/>
            <person name="Veneault-Fourrey C."/>
            <person name="Henrissat B."/>
            <person name="Grigoriev I.V."/>
            <person name="Martin F.M."/>
            <person name="Perotto S."/>
        </authorList>
    </citation>
    <scope>NUCLEOTIDE SEQUENCE [LARGE SCALE GENOMIC DNA]</scope>
    <source>
        <strain evidence="2 3">ATCC 22711</strain>
    </source>
</reference>
<proteinExistence type="predicted"/>
<feature type="region of interest" description="Disordered" evidence="1">
    <location>
        <begin position="699"/>
        <end position="746"/>
    </location>
</feature>
<evidence type="ECO:0008006" key="4">
    <source>
        <dbReference type="Google" id="ProtNLM"/>
    </source>
</evidence>
<evidence type="ECO:0000313" key="2">
    <source>
        <dbReference type="EMBL" id="PSS12190.1"/>
    </source>
</evidence>